<dbReference type="Pfam" id="PF00465">
    <property type="entry name" value="Fe-ADH"/>
    <property type="match status" value="1"/>
</dbReference>
<dbReference type="EMBL" id="FWDO01000005">
    <property type="protein sequence ID" value="SLM18500.1"/>
    <property type="molecule type" value="Genomic_DNA"/>
</dbReference>
<evidence type="ECO:0000256" key="2">
    <source>
        <dbReference type="ARBA" id="ARBA00007358"/>
    </source>
</evidence>
<proteinExistence type="inferred from homology"/>
<dbReference type="Gene3D" id="3.40.50.1970">
    <property type="match status" value="1"/>
</dbReference>
<dbReference type="CDD" id="cd08551">
    <property type="entry name" value="Fe-ADH"/>
    <property type="match status" value="1"/>
</dbReference>
<dbReference type="InterPro" id="IPR001670">
    <property type="entry name" value="ADH_Fe/GldA"/>
</dbReference>
<evidence type="ECO:0000259" key="6">
    <source>
        <dbReference type="Pfam" id="PF25137"/>
    </source>
</evidence>
<dbReference type="InterPro" id="IPR056798">
    <property type="entry name" value="ADH_Fe_C"/>
</dbReference>
<dbReference type="GO" id="GO:0004022">
    <property type="term" value="F:alcohol dehydrogenase (NAD+) activity"/>
    <property type="evidence" value="ECO:0007669"/>
    <property type="project" value="TreeGrafter"/>
</dbReference>
<evidence type="ECO:0000256" key="4">
    <source>
        <dbReference type="ARBA" id="ARBA00023027"/>
    </source>
</evidence>
<dbReference type="PROSITE" id="PS00060">
    <property type="entry name" value="ADH_IRON_2"/>
    <property type="match status" value="1"/>
</dbReference>
<dbReference type="InterPro" id="IPR039697">
    <property type="entry name" value="Alcohol_dehydrogenase_Fe"/>
</dbReference>
<sequence length="390" mass="40625">MYEFYAPTKIIFGEGCLSETIPQIKKMGATCALLVTGRSSTASSAGFKSLCKELDAGGLRWAHFAEVSADPETTIVDRGAEIFRAKGCDAIIGFGGGSPIDCAKGIAASVAEGRSIRDFVGTGLAFSAPVSPLVAIPTTAGTGTEVTNAAVFTVVDENGHRSKKGTSSQFYFPRLAVVDPLLHASMPPSLTAATGMDALTHAVEAYVSRFHTPLSDMYCLEAIRRIGRSLRTACRGSGIDAVAGARSDMAMAATLAGVALSQAGLGMVHGFAHPIGAMTGLAHGLANAILLPFVMNALIPDAGERLSSIGQALTGKSGISAKESVRAIARLGRDIGIPENLEAAGVPETYFENILTDALSYRRRKASPHAFTDAELRALLERMYGGNVEA</sequence>
<dbReference type="Gene3D" id="1.20.1090.10">
    <property type="entry name" value="Dehydroquinate synthase-like - alpha domain"/>
    <property type="match status" value="1"/>
</dbReference>
<evidence type="ECO:0000313" key="7">
    <source>
        <dbReference type="EMBL" id="SLM18500.1"/>
    </source>
</evidence>
<organism evidence="7">
    <name type="scientific">uncultured spirochete</name>
    <dbReference type="NCBI Taxonomy" id="156406"/>
    <lineage>
        <taxon>Bacteria</taxon>
        <taxon>Pseudomonadati</taxon>
        <taxon>Spirochaetota</taxon>
        <taxon>Spirochaetia</taxon>
        <taxon>Spirochaetales</taxon>
        <taxon>environmental samples</taxon>
    </lineage>
</organism>
<protein>
    <submittedName>
        <fullName evidence="7">Alcohol dehydrogenase</fullName>
    </submittedName>
</protein>
<gene>
    <name evidence="7" type="ORF">SPIRO4BDMA_50015</name>
</gene>
<feature type="domain" description="Fe-containing alcohol dehydrogenase-like C-terminal" evidence="6">
    <location>
        <begin position="191"/>
        <end position="384"/>
    </location>
</feature>
<evidence type="ECO:0000256" key="1">
    <source>
        <dbReference type="ARBA" id="ARBA00001962"/>
    </source>
</evidence>
<dbReference type="SUPFAM" id="SSF56796">
    <property type="entry name" value="Dehydroquinate synthase-like"/>
    <property type="match status" value="1"/>
</dbReference>
<dbReference type="PANTHER" id="PTHR11496">
    <property type="entry name" value="ALCOHOL DEHYDROGENASE"/>
    <property type="match status" value="1"/>
</dbReference>
<keyword evidence="4" id="KW-0520">NAD</keyword>
<dbReference type="GO" id="GO:0046872">
    <property type="term" value="F:metal ion binding"/>
    <property type="evidence" value="ECO:0007669"/>
    <property type="project" value="InterPro"/>
</dbReference>
<dbReference type="AlphaFoldDB" id="A0A3P3XQF6"/>
<feature type="domain" description="Alcohol dehydrogenase iron-type/glycerol dehydrogenase GldA" evidence="5">
    <location>
        <begin position="7"/>
        <end position="180"/>
    </location>
</feature>
<name>A0A3P3XQF6_9SPIR</name>
<accession>A0A3P3XQF6</accession>
<dbReference type="Pfam" id="PF25137">
    <property type="entry name" value="ADH_Fe_C"/>
    <property type="match status" value="1"/>
</dbReference>
<reference evidence="7" key="1">
    <citation type="submission" date="2017-02" db="EMBL/GenBank/DDBJ databases">
        <authorList>
            <person name="Regsiter A."/>
            <person name="William W."/>
        </authorList>
    </citation>
    <scope>NUCLEOTIDE SEQUENCE</scope>
    <source>
        <strain evidence="7">BdmA 4</strain>
    </source>
</reference>
<dbReference type="FunFam" id="3.40.50.1970:FF:000003">
    <property type="entry name" value="Alcohol dehydrogenase, iron-containing"/>
    <property type="match status" value="1"/>
</dbReference>
<comment type="cofactor">
    <cofactor evidence="1">
        <name>Fe cation</name>
        <dbReference type="ChEBI" id="CHEBI:24875"/>
    </cofactor>
</comment>
<comment type="similarity">
    <text evidence="2">Belongs to the iron-containing alcohol dehydrogenase family.</text>
</comment>
<evidence type="ECO:0000256" key="3">
    <source>
        <dbReference type="ARBA" id="ARBA00023002"/>
    </source>
</evidence>
<keyword evidence="3" id="KW-0560">Oxidoreductase</keyword>
<dbReference type="InterPro" id="IPR018211">
    <property type="entry name" value="ADH_Fe_CS"/>
</dbReference>
<dbReference type="PANTHER" id="PTHR11496:SF102">
    <property type="entry name" value="ALCOHOL DEHYDROGENASE 4"/>
    <property type="match status" value="1"/>
</dbReference>
<dbReference type="PROSITE" id="PS00913">
    <property type="entry name" value="ADH_IRON_1"/>
    <property type="match status" value="1"/>
</dbReference>
<dbReference type="FunFam" id="1.20.1090.10:FF:000001">
    <property type="entry name" value="Aldehyde-alcohol dehydrogenase"/>
    <property type="match status" value="1"/>
</dbReference>
<evidence type="ECO:0000259" key="5">
    <source>
        <dbReference type="Pfam" id="PF00465"/>
    </source>
</evidence>